<comment type="caution">
    <text evidence="2">The sequence shown here is derived from an EMBL/GenBank/DDBJ whole genome shotgun (WGS) entry which is preliminary data.</text>
</comment>
<evidence type="ECO:0008006" key="4">
    <source>
        <dbReference type="Google" id="ProtNLM"/>
    </source>
</evidence>
<evidence type="ECO:0000313" key="2">
    <source>
        <dbReference type="EMBL" id="ORY45701.1"/>
    </source>
</evidence>
<feature type="chain" id="PRO_5013367869" description="Secreted protein" evidence="1">
    <location>
        <begin position="17"/>
        <end position="214"/>
    </location>
</feature>
<keyword evidence="3" id="KW-1185">Reference proteome</keyword>
<accession>A0A1Y2CF73</accession>
<name>A0A1Y2CF73_9FUNG</name>
<dbReference type="EMBL" id="MCGO01000019">
    <property type="protein sequence ID" value="ORY45701.1"/>
    <property type="molecule type" value="Genomic_DNA"/>
</dbReference>
<feature type="signal peptide" evidence="1">
    <location>
        <begin position="1"/>
        <end position="16"/>
    </location>
</feature>
<gene>
    <name evidence="2" type="ORF">BCR33DRAFT_765480</name>
</gene>
<dbReference type="AlphaFoldDB" id="A0A1Y2CF73"/>
<evidence type="ECO:0000313" key="3">
    <source>
        <dbReference type="Proteomes" id="UP000193642"/>
    </source>
</evidence>
<proteinExistence type="predicted"/>
<sequence>MQTTTILLTLAAAASAATTINVTIDVKGVPGVDIDGSCATSSDCKTGLKCSENKCQWFVSDVGKDCATYMPGYPAICKSGLICAIPNLAPAPAYVNTLGGSCAVPPATLPTVVKDTSAYGNTKDFDGCVKDTTKACSLFGWSADSVAYLCKTDEKKWGSQDPTPLYVCHIDGSAATDTPVATTKAAPLPPEFTLALLLLSLVALPLLLSPSCSN</sequence>
<organism evidence="2 3">
    <name type="scientific">Rhizoclosmatium globosum</name>
    <dbReference type="NCBI Taxonomy" id="329046"/>
    <lineage>
        <taxon>Eukaryota</taxon>
        <taxon>Fungi</taxon>
        <taxon>Fungi incertae sedis</taxon>
        <taxon>Chytridiomycota</taxon>
        <taxon>Chytridiomycota incertae sedis</taxon>
        <taxon>Chytridiomycetes</taxon>
        <taxon>Chytridiales</taxon>
        <taxon>Chytriomycetaceae</taxon>
        <taxon>Rhizoclosmatium</taxon>
    </lineage>
</organism>
<reference evidence="2 3" key="1">
    <citation type="submission" date="2016-07" db="EMBL/GenBank/DDBJ databases">
        <title>Pervasive Adenine N6-methylation of Active Genes in Fungi.</title>
        <authorList>
            <consortium name="DOE Joint Genome Institute"/>
            <person name="Mondo S.J."/>
            <person name="Dannebaum R.O."/>
            <person name="Kuo R.C."/>
            <person name="Labutti K."/>
            <person name="Haridas S."/>
            <person name="Kuo A."/>
            <person name="Salamov A."/>
            <person name="Ahrendt S.R."/>
            <person name="Lipzen A."/>
            <person name="Sullivan W."/>
            <person name="Andreopoulos W.B."/>
            <person name="Clum A."/>
            <person name="Lindquist E."/>
            <person name="Daum C."/>
            <person name="Ramamoorthy G.K."/>
            <person name="Gryganskyi A."/>
            <person name="Culley D."/>
            <person name="Magnuson J.K."/>
            <person name="James T.Y."/>
            <person name="O'Malley M.A."/>
            <person name="Stajich J.E."/>
            <person name="Spatafora J.W."/>
            <person name="Visel A."/>
            <person name="Grigoriev I.V."/>
        </authorList>
    </citation>
    <scope>NUCLEOTIDE SEQUENCE [LARGE SCALE GENOMIC DNA]</scope>
    <source>
        <strain evidence="2 3">JEL800</strain>
    </source>
</reference>
<protein>
    <recommendedName>
        <fullName evidence="4">Secreted protein</fullName>
    </recommendedName>
</protein>
<dbReference type="Proteomes" id="UP000193642">
    <property type="component" value="Unassembled WGS sequence"/>
</dbReference>
<keyword evidence="1" id="KW-0732">Signal</keyword>
<evidence type="ECO:0000256" key="1">
    <source>
        <dbReference type="SAM" id="SignalP"/>
    </source>
</evidence>